<dbReference type="SUPFAM" id="SSF48239">
    <property type="entry name" value="Terpenoid cyclases/Protein prenyltransferases"/>
    <property type="match status" value="1"/>
</dbReference>
<dbReference type="AlphaFoldDB" id="H5Y5S0"/>
<reference evidence="2 3" key="1">
    <citation type="submission" date="2011-11" db="EMBL/GenBank/DDBJ databases">
        <title>The Noncontiguous Finished genome of Desulfosporosinus youngiae DSM 17734.</title>
        <authorList>
            <consortium name="US DOE Joint Genome Institute (JGI-PGF)"/>
            <person name="Lucas S."/>
            <person name="Han J."/>
            <person name="Lapidus A."/>
            <person name="Cheng J.-F."/>
            <person name="Goodwin L."/>
            <person name="Pitluck S."/>
            <person name="Peters L."/>
            <person name="Ovchinnikova G."/>
            <person name="Lu M."/>
            <person name="Land M.L."/>
            <person name="Hauser L."/>
            <person name="Pester M."/>
            <person name="Spring S."/>
            <person name="Ollivier B."/>
            <person name="Rattei T."/>
            <person name="Klenk H.-P."/>
            <person name="Wagner M."/>
            <person name="Loy A."/>
            <person name="Woyke T.J."/>
        </authorList>
    </citation>
    <scope>NUCLEOTIDE SEQUENCE [LARGE SCALE GENOMIC DNA]</scope>
    <source>
        <strain evidence="2 3">DSM 17734</strain>
    </source>
</reference>
<feature type="chain" id="PRO_5039438897" evidence="1">
    <location>
        <begin position="33"/>
        <end position="668"/>
    </location>
</feature>
<dbReference type="Proteomes" id="UP000005104">
    <property type="component" value="Chromosome"/>
</dbReference>
<sequence length="668" mass="71174">MKRIIKQGLGTFLTCLLLLSTLVTGLAAEAQAQTAANQGTASRTTVDQVINALEQWERASIQAAFQTASEQEIVDPTVYNWPTIGLGRLERYDGLSVYLAENEKYIQQNWNSILRKVTDLARISLAVGAAQGNPQDYGGKDLIAEIYNYPNIEAQGINGPIFALIALDSGRYELPATAKWTRDKLLEIILSKQLSDGGFSLDGTGNGDVDITAMAIQGLAPYYRAGLPEVKAVVDKALAYLAQAQEADGGFRSWGTKNSESVCQTIIALCSIGIDIDTDARFIKNSNTLLSDLLKFKSNDGGFRHTLEDSTNPMASEQALIALAAYVRFQDEKSGLYDYHPEKPISIPALSNEQTGPAMPEILRIAGADCYATAVEIAKRNFPQGAETVILARGDVSADALPAVPLARKYQAPLLLTPSDQLPSQVFNEIRALGAKKVLIMGGEGAIGRQVSAVLDQAGLDVQRVSGNDHYSTAYEIAKLLGTQGQAVIVSGDYSHSYPDALSISAWAAYNGVPVLYADRSAQLPKPTGQAISELGVKQTLLIGGTAVLPLELEQILPDPKRYSGQTLYDTNAIVLGQLQPNPTKIFVATGGGFADALAGAAVAGQSNAWILLTERGSNEGKGLTGGQEQLLRSARDLVTETYVLGGAAVISDSTLQALKQILQAGTP</sequence>
<dbReference type="InterPro" id="IPR051922">
    <property type="entry name" value="Bact_Sporulation_Assoc"/>
</dbReference>
<evidence type="ECO:0000256" key="1">
    <source>
        <dbReference type="SAM" id="SignalP"/>
    </source>
</evidence>
<dbReference type="RefSeq" id="WP_007785378.1">
    <property type="nucleotide sequence ID" value="NZ_CM001441.1"/>
</dbReference>
<dbReference type="PANTHER" id="PTHR30032:SF8">
    <property type="entry name" value="GERMINATION-SPECIFIC N-ACETYLMURAMOYL-L-ALANINE AMIDASE"/>
    <property type="match status" value="1"/>
</dbReference>
<dbReference type="OrthoDB" id="3171015at2"/>
<evidence type="ECO:0000313" key="3">
    <source>
        <dbReference type="Proteomes" id="UP000005104"/>
    </source>
</evidence>
<dbReference type="InterPro" id="IPR007253">
    <property type="entry name" value="Cell_wall-bd_2"/>
</dbReference>
<name>H5Y5S0_9FIRM</name>
<dbReference type="HOGENOM" id="CLU_421361_0_0_9"/>
<dbReference type="Pfam" id="PF04122">
    <property type="entry name" value="CW_binding_2"/>
    <property type="match status" value="3"/>
</dbReference>
<dbReference type="InterPro" id="IPR008930">
    <property type="entry name" value="Terpenoid_cyclase/PrenylTrfase"/>
</dbReference>
<proteinExistence type="predicted"/>
<evidence type="ECO:0000313" key="2">
    <source>
        <dbReference type="EMBL" id="EHQ90796.1"/>
    </source>
</evidence>
<keyword evidence="3" id="KW-1185">Reference proteome</keyword>
<gene>
    <name evidence="2" type="ORF">DesyoDRAFT_3811</name>
</gene>
<dbReference type="STRING" id="768710.DesyoDRAFT_3811"/>
<accession>H5Y5S0</accession>
<protein>
    <submittedName>
        <fullName evidence="2">Cell wall-binding protein</fullName>
    </submittedName>
</protein>
<dbReference type="EMBL" id="CM001441">
    <property type="protein sequence ID" value="EHQ90796.1"/>
    <property type="molecule type" value="Genomic_DNA"/>
</dbReference>
<dbReference type="Gene3D" id="3.40.50.12090">
    <property type="match status" value="1"/>
</dbReference>
<dbReference type="PANTHER" id="PTHR30032">
    <property type="entry name" value="N-ACETYLMURAMOYL-L-ALANINE AMIDASE-RELATED"/>
    <property type="match status" value="1"/>
</dbReference>
<dbReference type="eggNOG" id="COG2247">
    <property type="taxonomic scope" value="Bacteria"/>
</dbReference>
<dbReference type="CDD" id="cd00688">
    <property type="entry name" value="ISOPREN_C2_like"/>
    <property type="match status" value="1"/>
</dbReference>
<organism evidence="2 3">
    <name type="scientific">Desulfosporosinus youngiae DSM 17734</name>
    <dbReference type="NCBI Taxonomy" id="768710"/>
    <lineage>
        <taxon>Bacteria</taxon>
        <taxon>Bacillati</taxon>
        <taxon>Bacillota</taxon>
        <taxon>Clostridia</taxon>
        <taxon>Eubacteriales</taxon>
        <taxon>Desulfitobacteriaceae</taxon>
        <taxon>Desulfosporosinus</taxon>
    </lineage>
</organism>
<dbReference type="Gene3D" id="1.50.10.20">
    <property type="match status" value="1"/>
</dbReference>
<feature type="signal peptide" evidence="1">
    <location>
        <begin position="1"/>
        <end position="32"/>
    </location>
</feature>
<keyword evidence="1" id="KW-0732">Signal</keyword>